<gene>
    <name evidence="2" type="ordered locus">Slip_0809</name>
</gene>
<dbReference type="EMBL" id="CP002048">
    <property type="protein sequence ID" value="ADI01589.1"/>
    <property type="molecule type" value="Genomic_DNA"/>
</dbReference>
<dbReference type="HOGENOM" id="CLU_3048818_0_0_9"/>
<dbReference type="STRING" id="643648.Slip_0809"/>
<accession>D7CLK4</accession>
<protein>
    <submittedName>
        <fullName evidence="2">Uncharacterized protein</fullName>
    </submittedName>
</protein>
<reference evidence="3" key="1">
    <citation type="journal article" date="2010" name="Stand. Genomic Sci.">
        <title>Complete genome sequence of Syntrophothermus lipocalidus type strain (TGB-C1T).</title>
        <authorList>
            <consortium name="US DOE Joint Genome Institute (JGI-PGF)"/>
            <person name="Djao O."/>
            <person name="Zhang X."/>
            <person name="Lucas S."/>
            <person name="Lapidus A."/>
            <person name="Glavina Del Rio T."/>
            <person name="Nolan M."/>
            <person name="Tice H."/>
            <person name="Cheng J."/>
            <person name="Han C."/>
            <person name="Tapia R."/>
            <person name="Goodwin L."/>
            <person name="Pitluck S."/>
            <person name="Liolios K."/>
            <person name="Ivanova N."/>
            <person name="Mavromatis K."/>
            <person name="Mikhailova N."/>
            <person name="Ovchinnikova G."/>
            <person name="Pati A."/>
            <person name="Brambilla E."/>
            <person name="Chen A."/>
            <person name="Palaniappan K."/>
            <person name="Land M."/>
            <person name="Hauser L."/>
            <person name="Chang Y."/>
            <person name="Jeffries C."/>
            <person name="Rohde M."/>
            <person name="Sikorski J."/>
            <person name="Spring S."/>
            <person name="Goker M."/>
            <person name="Detter J."/>
            <person name="Woyke T."/>
            <person name="Bristow J."/>
            <person name="Eisen J."/>
            <person name="Markowitz V."/>
            <person name="Hugenholtz P."/>
            <person name="Kyrpides N."/>
            <person name="Klenk H."/>
        </authorList>
    </citation>
    <scope>NUCLEOTIDE SEQUENCE [LARGE SCALE GENOMIC DNA]</scope>
    <source>
        <strain evidence="3">DSM 12680 / TGB-C1</strain>
    </source>
</reference>
<keyword evidence="1" id="KW-1133">Transmembrane helix</keyword>
<feature type="transmembrane region" description="Helical" evidence="1">
    <location>
        <begin position="6"/>
        <end position="26"/>
    </location>
</feature>
<name>D7CLK4_SYNLT</name>
<keyword evidence="1" id="KW-0472">Membrane</keyword>
<organism evidence="2 3">
    <name type="scientific">Syntrophothermus lipocalidus (strain DSM 12680 / TGB-C1)</name>
    <dbReference type="NCBI Taxonomy" id="643648"/>
    <lineage>
        <taxon>Bacteria</taxon>
        <taxon>Bacillati</taxon>
        <taxon>Bacillota</taxon>
        <taxon>Clostridia</taxon>
        <taxon>Eubacteriales</taxon>
        <taxon>Syntrophomonadaceae</taxon>
        <taxon>Syntrophothermus</taxon>
    </lineage>
</organism>
<reference evidence="2 3" key="2">
    <citation type="journal article" date="2010" name="Stand. Genomic Sci.">
        <title>Complete genome sequence of Syntrophothermus lipocalidus type strain (TGB-C1).</title>
        <authorList>
            <person name="Djao O.D."/>
            <person name="Zhang X."/>
            <person name="Lucas S."/>
            <person name="Lapidus A."/>
            <person name="Del Rio T.G."/>
            <person name="Nolan M."/>
            <person name="Tice H."/>
            <person name="Cheng J.F."/>
            <person name="Han C."/>
            <person name="Tapia R."/>
            <person name="Goodwin L."/>
            <person name="Pitluck S."/>
            <person name="Liolios K."/>
            <person name="Ivanova N."/>
            <person name="Mavromatis K."/>
            <person name="Mikhailova N."/>
            <person name="Ovchinnikova G."/>
            <person name="Pati A."/>
            <person name="Brambilla E."/>
            <person name="Chen A."/>
            <person name="Palaniappan K."/>
            <person name="Land M."/>
            <person name="Hauser L."/>
            <person name="Chang Y.J."/>
            <person name="Jeffries C.D."/>
            <person name="Rohde M."/>
            <person name="Sikorski J."/>
            <person name="Spring S."/>
            <person name="Goker M."/>
            <person name="Detter J.C."/>
            <person name="Woyke T."/>
            <person name="Bristow J."/>
            <person name="Eisen J.A."/>
            <person name="Markowitz V."/>
            <person name="Hugenholtz P."/>
            <person name="Kyrpides N.C."/>
            <person name="Klenk H.P."/>
        </authorList>
    </citation>
    <scope>NUCLEOTIDE SEQUENCE [LARGE SCALE GENOMIC DNA]</scope>
    <source>
        <strain evidence="3">DSM 12680 / TGB-C1</strain>
    </source>
</reference>
<keyword evidence="3" id="KW-1185">Reference proteome</keyword>
<evidence type="ECO:0000313" key="2">
    <source>
        <dbReference type="EMBL" id="ADI01589.1"/>
    </source>
</evidence>
<evidence type="ECO:0000313" key="3">
    <source>
        <dbReference type="Proteomes" id="UP000000378"/>
    </source>
</evidence>
<evidence type="ECO:0000256" key="1">
    <source>
        <dbReference type="SAM" id="Phobius"/>
    </source>
</evidence>
<dbReference type="RefSeq" id="WP_013174991.1">
    <property type="nucleotide sequence ID" value="NC_014220.1"/>
</dbReference>
<dbReference type="KEGG" id="slp:Slip_0809"/>
<proteinExistence type="predicted"/>
<keyword evidence="1" id="KW-0812">Transmembrane</keyword>
<dbReference type="Proteomes" id="UP000000378">
    <property type="component" value="Chromosome"/>
</dbReference>
<dbReference type="AlphaFoldDB" id="D7CLK4"/>
<sequence>MTRQLLALLIVAAMLFLVIPLAVYYWRNEEAFSPYNLIQTHVTADNALHLQRYC</sequence>